<sequence length="197" mass="21926">MLIFKEDIVLNGYTCIVPSLGVGNVSQLSTDLIISTLKLKQVATGFHKALIPIFGPSAFQHEPDSFTNALNVYIDSSKKLLVFQIRSPLIGKHTKDFLNNLVEFLKKSQVSKINSGEEPVFGDGWGQKLLKICSASELPAVMFYKYSAEGDNTLDAAMLVMEVNKYVPLFEDSKQPNLIRPTSWEMLFGNEPIGTMY</sequence>
<dbReference type="Pfam" id="PF09754">
    <property type="entry name" value="PAC2"/>
    <property type="match status" value="1"/>
</dbReference>
<evidence type="ECO:0000313" key="4">
    <source>
        <dbReference type="EnsemblMetazoa" id="MESCA000696-PA"/>
    </source>
</evidence>
<proteinExistence type="inferred from homology"/>
<keyword evidence="2" id="KW-0143">Chaperone</keyword>
<dbReference type="PANTHER" id="PTHR12970">
    <property type="entry name" value="PROTEASOME ASSEMBLY CHAPERONE 2"/>
    <property type="match status" value="1"/>
</dbReference>
<keyword evidence="5" id="KW-1185">Reference proteome</keyword>
<evidence type="ECO:0000313" key="5">
    <source>
        <dbReference type="Proteomes" id="UP000015102"/>
    </source>
</evidence>
<dbReference type="GO" id="GO:0043248">
    <property type="term" value="P:proteasome assembly"/>
    <property type="evidence" value="ECO:0007669"/>
    <property type="project" value="TreeGrafter"/>
</dbReference>
<dbReference type="GO" id="GO:0005634">
    <property type="term" value="C:nucleus"/>
    <property type="evidence" value="ECO:0007669"/>
    <property type="project" value="TreeGrafter"/>
</dbReference>
<name>T1GBQ9_MEGSC</name>
<dbReference type="AlphaFoldDB" id="T1GBQ9"/>
<dbReference type="PANTHER" id="PTHR12970:SF1">
    <property type="entry name" value="PROTEASOME ASSEMBLY CHAPERONE 2"/>
    <property type="match status" value="1"/>
</dbReference>
<dbReference type="InterPro" id="IPR019151">
    <property type="entry name" value="Proteasome_assmbl_chaperone_2"/>
</dbReference>
<dbReference type="GO" id="GO:0005829">
    <property type="term" value="C:cytosol"/>
    <property type="evidence" value="ECO:0007669"/>
    <property type="project" value="TreeGrafter"/>
</dbReference>
<dbReference type="STRING" id="36166.T1GBQ9"/>
<dbReference type="EMBL" id="CAQQ02128614">
    <property type="status" value="NOT_ANNOTATED_CDS"/>
    <property type="molecule type" value="Genomic_DNA"/>
</dbReference>
<dbReference type="InterPro" id="IPR038389">
    <property type="entry name" value="PSMG2_sf"/>
</dbReference>
<dbReference type="EnsemblMetazoa" id="MESCA000696-RA">
    <property type="protein sequence ID" value="MESCA000696-PA"/>
    <property type="gene ID" value="MESCA000696"/>
</dbReference>
<evidence type="ECO:0000256" key="3">
    <source>
        <dbReference type="ARBA" id="ARBA00025745"/>
    </source>
</evidence>
<dbReference type="InterPro" id="IPR016562">
    <property type="entry name" value="Proteasome_assmbl_chp_2_euk"/>
</dbReference>
<dbReference type="Proteomes" id="UP000015102">
    <property type="component" value="Unassembled WGS sequence"/>
</dbReference>
<dbReference type="EMBL" id="CAQQ02128613">
    <property type="status" value="NOT_ANNOTATED_CDS"/>
    <property type="molecule type" value="Genomic_DNA"/>
</dbReference>
<comment type="similarity">
    <text evidence="3">Belongs to the PSMG2 family.</text>
</comment>
<reference evidence="4" key="2">
    <citation type="submission" date="2015-06" db="UniProtKB">
        <authorList>
            <consortium name="EnsemblMetazoa"/>
        </authorList>
    </citation>
    <scope>IDENTIFICATION</scope>
</reference>
<organism evidence="4 5">
    <name type="scientific">Megaselia scalaris</name>
    <name type="common">Humpbacked fly</name>
    <name type="synonym">Phora scalaris</name>
    <dbReference type="NCBI Taxonomy" id="36166"/>
    <lineage>
        <taxon>Eukaryota</taxon>
        <taxon>Metazoa</taxon>
        <taxon>Ecdysozoa</taxon>
        <taxon>Arthropoda</taxon>
        <taxon>Hexapoda</taxon>
        <taxon>Insecta</taxon>
        <taxon>Pterygota</taxon>
        <taxon>Neoptera</taxon>
        <taxon>Endopterygota</taxon>
        <taxon>Diptera</taxon>
        <taxon>Brachycera</taxon>
        <taxon>Muscomorpha</taxon>
        <taxon>Platypezoidea</taxon>
        <taxon>Phoridae</taxon>
        <taxon>Megaseliini</taxon>
        <taxon>Megaselia</taxon>
    </lineage>
</organism>
<evidence type="ECO:0000256" key="1">
    <source>
        <dbReference type="ARBA" id="ARBA00019186"/>
    </source>
</evidence>
<accession>T1GBQ9</accession>
<protein>
    <recommendedName>
        <fullName evidence="1">Proteasome assembly chaperone 2</fullName>
    </recommendedName>
</protein>
<dbReference type="HOGENOM" id="CLU_062640_3_0_1"/>
<reference evidence="5" key="1">
    <citation type="submission" date="2013-02" db="EMBL/GenBank/DDBJ databases">
        <authorList>
            <person name="Hughes D."/>
        </authorList>
    </citation>
    <scope>NUCLEOTIDE SEQUENCE</scope>
    <source>
        <strain>Durham</strain>
        <strain evidence="5">NC isolate 2 -- Noor lab</strain>
    </source>
</reference>
<dbReference type="Gene3D" id="3.40.50.10900">
    <property type="entry name" value="PAC-like subunit"/>
    <property type="match status" value="1"/>
</dbReference>
<evidence type="ECO:0000256" key="2">
    <source>
        <dbReference type="ARBA" id="ARBA00023186"/>
    </source>
</evidence>
<dbReference type="OMA" id="LSINAEX"/>